<keyword evidence="2 5" id="KW-0436">Ligase</keyword>
<feature type="binding site" evidence="5">
    <location>
        <begin position="293"/>
        <end position="298"/>
    </location>
    <ligand>
        <name>ATP</name>
        <dbReference type="ChEBI" id="CHEBI:30616"/>
    </ligand>
</feature>
<name>A0ABW3PQK5_9LACO</name>
<gene>
    <name evidence="5 8" type="primary">dltA</name>
    <name evidence="8" type="ORF">ACFQ22_10565</name>
</gene>
<dbReference type="Pfam" id="PF13193">
    <property type="entry name" value="AMP-binding_C"/>
    <property type="match status" value="1"/>
</dbReference>
<feature type="binding site" evidence="5">
    <location>
        <position position="302"/>
    </location>
    <ligand>
        <name>D-alanine</name>
        <dbReference type="ChEBI" id="CHEBI:57416"/>
    </ligand>
</feature>
<evidence type="ECO:0000259" key="6">
    <source>
        <dbReference type="Pfam" id="PF00501"/>
    </source>
</evidence>
<evidence type="ECO:0000256" key="4">
    <source>
        <dbReference type="ARBA" id="ARBA00022840"/>
    </source>
</evidence>
<feature type="binding site" evidence="5">
    <location>
        <position position="384"/>
    </location>
    <ligand>
        <name>ATP</name>
        <dbReference type="ChEBI" id="CHEBI:30616"/>
    </ligand>
</feature>
<dbReference type="RefSeq" id="WP_121979327.1">
    <property type="nucleotide sequence ID" value="NZ_JBHTLH010000038.1"/>
</dbReference>
<protein>
    <recommendedName>
        <fullName evidence="5">D-alanine--D-alanyl carrier protein ligase</fullName>
        <shortName evidence="5">DCL</shortName>
        <ecNumber evidence="5">6.2.1.54</ecNumber>
    </recommendedName>
    <alternativeName>
        <fullName evidence="5">D-alanine--poly(phosphoribitol) ligase subunit 1</fullName>
    </alternativeName>
    <alternativeName>
        <fullName evidence="5">D-alanine-activating enzyme</fullName>
        <shortName evidence="5">DAE</shortName>
    </alternativeName>
</protein>
<feature type="binding site" evidence="5">
    <location>
        <position position="495"/>
    </location>
    <ligand>
        <name>ATP</name>
        <dbReference type="ChEBI" id="CHEBI:30616"/>
    </ligand>
</feature>
<dbReference type="InterPro" id="IPR000873">
    <property type="entry name" value="AMP-dep_synth/lig_dom"/>
</dbReference>
<dbReference type="PANTHER" id="PTHR45398:SF1">
    <property type="entry name" value="ENZYME, PUTATIVE (JCVI)-RELATED"/>
    <property type="match status" value="1"/>
</dbReference>
<dbReference type="NCBIfam" id="TIGR01734">
    <property type="entry name" value="D-ala-DACP-lig"/>
    <property type="match status" value="1"/>
</dbReference>
<keyword evidence="4 5" id="KW-0067">ATP-binding</keyword>
<feature type="binding site" evidence="5">
    <location>
        <begin position="152"/>
        <end position="153"/>
    </location>
    <ligand>
        <name>ATP</name>
        <dbReference type="ChEBI" id="CHEBI:30616"/>
    </ligand>
</feature>
<dbReference type="InterPro" id="IPR045851">
    <property type="entry name" value="AMP-bd_C_sf"/>
</dbReference>
<dbReference type="NCBIfam" id="TIGR01733">
    <property type="entry name" value="AA-adenyl-dom"/>
    <property type="match status" value="1"/>
</dbReference>
<accession>A0ABW3PQK5</accession>
<dbReference type="HAMAP" id="MF_00593">
    <property type="entry name" value="DltA"/>
    <property type="match status" value="1"/>
</dbReference>
<comment type="caution">
    <text evidence="8">The sequence shown here is derived from an EMBL/GenBank/DDBJ whole genome shotgun (WGS) entry which is preliminary data.</text>
</comment>
<keyword evidence="1 5" id="KW-0963">Cytoplasm</keyword>
<proteinExistence type="inferred from homology"/>
<dbReference type="GO" id="GO:0016874">
    <property type="term" value="F:ligase activity"/>
    <property type="evidence" value="ECO:0007669"/>
    <property type="project" value="UniProtKB-KW"/>
</dbReference>
<feature type="domain" description="AMP-dependent synthetase/ligase" evidence="6">
    <location>
        <begin position="12"/>
        <end position="360"/>
    </location>
</feature>
<evidence type="ECO:0000256" key="3">
    <source>
        <dbReference type="ARBA" id="ARBA00022741"/>
    </source>
</evidence>
<dbReference type="PROSITE" id="PS00455">
    <property type="entry name" value="AMP_BINDING"/>
    <property type="match status" value="1"/>
</dbReference>
<reference evidence="9" key="1">
    <citation type="journal article" date="2019" name="Int. J. Syst. Evol. Microbiol.">
        <title>The Global Catalogue of Microorganisms (GCM) 10K type strain sequencing project: providing services to taxonomists for standard genome sequencing and annotation.</title>
        <authorList>
            <consortium name="The Broad Institute Genomics Platform"/>
            <consortium name="The Broad Institute Genome Sequencing Center for Infectious Disease"/>
            <person name="Wu L."/>
            <person name="Ma J."/>
        </authorList>
    </citation>
    <scope>NUCLEOTIDE SEQUENCE [LARGE SCALE GENOMIC DNA]</scope>
    <source>
        <strain evidence="9">CCUG 71848</strain>
    </source>
</reference>
<dbReference type="NCBIfam" id="NF003417">
    <property type="entry name" value="PRK04813.1"/>
    <property type="match status" value="1"/>
</dbReference>
<dbReference type="InterPro" id="IPR025110">
    <property type="entry name" value="AMP-bd_C"/>
</dbReference>
<dbReference type="InterPro" id="IPR042099">
    <property type="entry name" value="ANL_N_sf"/>
</dbReference>
<comment type="catalytic activity">
    <reaction evidence="5">
        <text>holo-[D-alanyl-carrier protein] + D-alanine + ATP = D-alanyl-[D-alanyl-carrier protein] + AMP + diphosphate</text>
        <dbReference type="Rhea" id="RHEA:55132"/>
        <dbReference type="Rhea" id="RHEA-COMP:14102"/>
        <dbReference type="Rhea" id="RHEA-COMP:14103"/>
        <dbReference type="ChEBI" id="CHEBI:30616"/>
        <dbReference type="ChEBI" id="CHEBI:33019"/>
        <dbReference type="ChEBI" id="CHEBI:57416"/>
        <dbReference type="ChEBI" id="CHEBI:64479"/>
        <dbReference type="ChEBI" id="CHEBI:138620"/>
        <dbReference type="ChEBI" id="CHEBI:456215"/>
        <dbReference type="EC" id="6.2.1.54"/>
    </reaction>
</comment>
<keyword evidence="3 5" id="KW-0547">Nucleotide-binding</keyword>
<comment type="subcellular location">
    <subcellularLocation>
        <location evidence="5">Cytoplasm</location>
    </subcellularLocation>
</comment>
<dbReference type="SUPFAM" id="SSF56801">
    <property type="entry name" value="Acetyl-CoA synthetase-like"/>
    <property type="match status" value="1"/>
</dbReference>
<evidence type="ECO:0000256" key="1">
    <source>
        <dbReference type="ARBA" id="ARBA00022490"/>
    </source>
</evidence>
<feature type="binding site" evidence="5">
    <location>
        <position position="495"/>
    </location>
    <ligand>
        <name>D-alanine</name>
        <dbReference type="ChEBI" id="CHEBI:57416"/>
    </ligand>
</feature>
<feature type="binding site" evidence="5">
    <location>
        <begin position="396"/>
        <end position="399"/>
    </location>
    <ligand>
        <name>ATP</name>
        <dbReference type="ChEBI" id="CHEBI:30616"/>
    </ligand>
</feature>
<evidence type="ECO:0000256" key="2">
    <source>
        <dbReference type="ARBA" id="ARBA00022598"/>
    </source>
</evidence>
<dbReference type="PANTHER" id="PTHR45398">
    <property type="match status" value="1"/>
</dbReference>
<dbReference type="InterPro" id="IPR044507">
    <property type="entry name" value="DltA-like"/>
</dbReference>
<dbReference type="Pfam" id="PF00501">
    <property type="entry name" value="AMP-binding"/>
    <property type="match status" value="1"/>
</dbReference>
<dbReference type="Gene3D" id="3.30.300.30">
    <property type="match status" value="1"/>
</dbReference>
<dbReference type="InterPro" id="IPR010071">
    <property type="entry name" value="AA_adenyl_dom"/>
</dbReference>
<dbReference type="Gene3D" id="3.40.50.12780">
    <property type="entry name" value="N-terminal domain of ligase-like"/>
    <property type="match status" value="1"/>
</dbReference>
<evidence type="ECO:0000256" key="5">
    <source>
        <dbReference type="HAMAP-Rule" id="MF_00593"/>
    </source>
</evidence>
<dbReference type="CDD" id="cd05945">
    <property type="entry name" value="DltA"/>
    <property type="match status" value="1"/>
</dbReference>
<dbReference type="InterPro" id="IPR010072">
    <property type="entry name" value="DltA"/>
</dbReference>
<dbReference type="InterPro" id="IPR020845">
    <property type="entry name" value="AMP-binding_CS"/>
</dbReference>
<comment type="similarity">
    <text evidence="5">Belongs to the ATP-dependent AMP-binding enzyme family. DltA subfamily.</text>
</comment>
<sequence length="507" mass="57099">MSNNLISVIDSYAESKGDQVAYHYRDQTNTYSELKNYSDALAKYIDDMKLPENRPIMVFGSKSFEMLATFIGIIKSGHSYIPVDVDSPDERLMLIEMIAKPVAIIAVEDLPVTFKRMPIISKAELGIIFSRKEAYQVNHPVDGDQTFYIIFTSGTTGVPKGVEISCRNLMSFVNWMVGDDFDLPTNLQMLQQPAYSFDLSVMSLYPTLFKGGTLQVLSKEMTDDFSTLFKTLSSLPINVWVSTPSFVNICLLEPAFNASSHPQLMNFIFCGEELPVRTARMLKKRFPQAKIFNTYGPTEATVAMTKIEITDDIIEKFDRLPIGYVKDGMHARIIDDAGNAICDGRQGELEIYGTGVSKGYINNTEKTNRVFSVLNGQSAYRTGDVATIRQDGLIQYFGRKDFQVKINGFRVELEDIAVLVDKEKYVKQSVVVPKYNAQHQAAMLIAYIVPYKNEFQSELDLTSAIKGDLKELMMSYMIPQKIVYRESLPLSQNGKVDIKSMIQEANS</sequence>
<feature type="binding site" evidence="5">
    <location>
        <position position="198"/>
    </location>
    <ligand>
        <name>D-alanine</name>
        <dbReference type="ChEBI" id="CHEBI:57416"/>
    </ligand>
</feature>
<dbReference type="EMBL" id="JBHTLH010000038">
    <property type="protein sequence ID" value="MFD1125791.1"/>
    <property type="molecule type" value="Genomic_DNA"/>
</dbReference>
<evidence type="ECO:0000313" key="9">
    <source>
        <dbReference type="Proteomes" id="UP001597156"/>
    </source>
</evidence>
<keyword evidence="9" id="KW-1185">Reference proteome</keyword>
<comment type="pathway">
    <text evidence="5">Cell wall biogenesis; lipoteichoic acid biosynthesis.</text>
</comment>
<organism evidence="8 9">
    <name type="scientific">Lentilactobacillus raoultii</name>
    <dbReference type="NCBI Taxonomy" id="1987503"/>
    <lineage>
        <taxon>Bacteria</taxon>
        <taxon>Bacillati</taxon>
        <taxon>Bacillota</taxon>
        <taxon>Bacilli</taxon>
        <taxon>Lactobacillales</taxon>
        <taxon>Lactobacillaceae</taxon>
        <taxon>Lentilactobacillus</taxon>
    </lineage>
</organism>
<comment type="function">
    <text evidence="5">Catalyzes the first step in the D-alanylation of lipoteichoic acid (LTA), the activation of D-alanine and its transfer onto the D-alanyl carrier protein (Dcp) DltC. In an ATP-dependent two-step reaction, forms a high energy D-alanyl-AMP intermediate, followed by transfer of the D-alanyl residue as a thiol ester to the phosphopantheinyl prosthetic group of the Dcp. D-alanylation of LTA plays an important role in modulating the properties of the cell wall in Gram-positive bacteria, influencing the net charge of the cell wall.</text>
</comment>
<dbReference type="EC" id="6.2.1.54" evidence="5"/>
<evidence type="ECO:0000313" key="8">
    <source>
        <dbReference type="EMBL" id="MFD1125791.1"/>
    </source>
</evidence>
<evidence type="ECO:0000259" key="7">
    <source>
        <dbReference type="Pfam" id="PF13193"/>
    </source>
</evidence>
<feature type="domain" description="AMP-binding enzyme C-terminal" evidence="7">
    <location>
        <begin position="424"/>
        <end position="495"/>
    </location>
</feature>
<dbReference type="Proteomes" id="UP001597156">
    <property type="component" value="Unassembled WGS sequence"/>
</dbReference>